<dbReference type="PROSITE" id="PS51202">
    <property type="entry name" value="RCK_C"/>
    <property type="match status" value="1"/>
</dbReference>
<sequence>MNRKFLFFITGPIILIIIGAFGFYFIENLSFLDSIYLTSATITTVGYGDIHPESKRGEIFSLFLMFGGVGIFTYSLAFIMNFIVEGELKNIYGGRKMEASLKKLKNHYIICGYGNVGERIANRLRESKKFDIVVIEKNKQTCDKIKLTNIPYIDGDATDEKILIEAGITNAKGLVTSILDDAENVYIVITARSLNKNLHIVARGSSDKVKEKLYRIGANRVIMPDDIGARIMAESLTRPYIIDFMDSMTEEGDINSEFISVRIENDSRVKDQTIKETKLGESYGAFVIYIKRDEKYINSPRAETKIEGGDVLTMRVPKEFEKEILEYLGAVK</sequence>
<evidence type="ECO:0000256" key="2">
    <source>
        <dbReference type="SAM" id="Phobius"/>
    </source>
</evidence>
<evidence type="ECO:0000313" key="5">
    <source>
        <dbReference type="EMBL" id="KYC48948.1"/>
    </source>
</evidence>
<feature type="transmembrane region" description="Helical" evidence="2">
    <location>
        <begin position="59"/>
        <end position="84"/>
    </location>
</feature>
<evidence type="ECO:0000313" key="6">
    <source>
        <dbReference type="Proteomes" id="UP000075398"/>
    </source>
</evidence>
<dbReference type="SUPFAM" id="SSF51735">
    <property type="entry name" value="NAD(P)-binding Rossmann-fold domains"/>
    <property type="match status" value="1"/>
</dbReference>
<keyword evidence="2" id="KW-1133">Transmembrane helix</keyword>
<dbReference type="PANTHER" id="PTHR43833:SF9">
    <property type="entry name" value="POTASSIUM CHANNEL PROTEIN YUGO-RELATED"/>
    <property type="match status" value="1"/>
</dbReference>
<gene>
    <name evidence="5" type="primary">mthK_2</name>
    <name evidence="5" type="ORF">AMQ22_01778</name>
</gene>
<protein>
    <submittedName>
        <fullName evidence="5">Calcium-gated potassium channel MthK</fullName>
    </submittedName>
</protein>
<dbReference type="InterPro" id="IPR006037">
    <property type="entry name" value="RCK_C"/>
</dbReference>
<dbReference type="Pfam" id="PF07885">
    <property type="entry name" value="Ion_trans_2"/>
    <property type="match status" value="1"/>
</dbReference>
<dbReference type="GO" id="GO:0005886">
    <property type="term" value="C:plasma membrane"/>
    <property type="evidence" value="ECO:0007669"/>
    <property type="project" value="UniProtKB-SubCell"/>
</dbReference>
<reference evidence="5 6" key="1">
    <citation type="journal article" date="2016" name="ISME J.">
        <title>Chasing the elusive Euryarchaeota class WSA2: genomes reveal a uniquely fastidious methyl-reducing methanogen.</title>
        <authorList>
            <person name="Nobu M.K."/>
            <person name="Narihiro T."/>
            <person name="Kuroda K."/>
            <person name="Mei R."/>
            <person name="Liu W.T."/>
        </authorList>
    </citation>
    <scope>NUCLEOTIDE SEQUENCE [LARGE SCALE GENOMIC DNA]</scope>
    <source>
        <strain evidence="5">U1lsi0528_Bin055</strain>
    </source>
</reference>
<feature type="domain" description="RCK C-terminal" evidence="4">
    <location>
        <begin position="246"/>
        <end position="331"/>
    </location>
</feature>
<dbReference type="GO" id="GO:0008324">
    <property type="term" value="F:monoatomic cation transmembrane transporter activity"/>
    <property type="evidence" value="ECO:0007669"/>
    <property type="project" value="InterPro"/>
</dbReference>
<keyword evidence="5" id="KW-0406">Ion transport</keyword>
<proteinExistence type="predicted"/>
<dbReference type="Gene3D" id="3.30.70.1450">
    <property type="entry name" value="Regulator of K+ conductance, C-terminal domain"/>
    <property type="match status" value="1"/>
</dbReference>
<dbReference type="Gene3D" id="3.40.50.720">
    <property type="entry name" value="NAD(P)-binding Rossmann-like Domain"/>
    <property type="match status" value="1"/>
</dbReference>
<dbReference type="SUPFAM" id="SSF81324">
    <property type="entry name" value="Voltage-gated potassium channels"/>
    <property type="match status" value="1"/>
</dbReference>
<keyword evidence="5" id="KW-0813">Transport</keyword>
<dbReference type="AlphaFoldDB" id="A0A150IVP6"/>
<comment type="caution">
    <text evidence="5">The sequence shown here is derived from an EMBL/GenBank/DDBJ whole genome shotgun (WGS) entry which is preliminary data.</text>
</comment>
<evidence type="ECO:0000256" key="1">
    <source>
        <dbReference type="ARBA" id="ARBA00004651"/>
    </source>
</evidence>
<keyword evidence="5" id="KW-0407">Ion channel</keyword>
<evidence type="ECO:0000259" key="4">
    <source>
        <dbReference type="PROSITE" id="PS51202"/>
    </source>
</evidence>
<keyword evidence="2" id="KW-0812">Transmembrane</keyword>
<feature type="domain" description="RCK N-terminal" evidence="3">
    <location>
        <begin position="105"/>
        <end position="223"/>
    </location>
</feature>
<dbReference type="EMBL" id="LNGC01000115">
    <property type="protein sequence ID" value="KYC48948.1"/>
    <property type="molecule type" value="Genomic_DNA"/>
</dbReference>
<evidence type="ECO:0000259" key="3">
    <source>
        <dbReference type="PROSITE" id="PS51201"/>
    </source>
</evidence>
<feature type="transmembrane region" description="Helical" evidence="2">
    <location>
        <begin position="5"/>
        <end position="26"/>
    </location>
</feature>
<dbReference type="Gene3D" id="1.10.287.70">
    <property type="match status" value="1"/>
</dbReference>
<accession>A0A150IVP6</accession>
<dbReference type="Pfam" id="PF02254">
    <property type="entry name" value="TrkA_N"/>
    <property type="match status" value="1"/>
</dbReference>
<dbReference type="GO" id="GO:0006813">
    <property type="term" value="P:potassium ion transport"/>
    <property type="evidence" value="ECO:0007669"/>
    <property type="project" value="InterPro"/>
</dbReference>
<dbReference type="InterPro" id="IPR050721">
    <property type="entry name" value="Trk_Ktr_HKT_K-transport"/>
</dbReference>
<comment type="subcellular location">
    <subcellularLocation>
        <location evidence="1">Cell membrane</location>
        <topology evidence="1">Multi-pass membrane protein</topology>
    </subcellularLocation>
</comment>
<keyword evidence="2" id="KW-0472">Membrane</keyword>
<dbReference type="PANTHER" id="PTHR43833">
    <property type="entry name" value="POTASSIUM CHANNEL PROTEIN 2-RELATED-RELATED"/>
    <property type="match status" value="1"/>
</dbReference>
<dbReference type="InterPro" id="IPR013099">
    <property type="entry name" value="K_chnl_dom"/>
</dbReference>
<dbReference type="InterPro" id="IPR036291">
    <property type="entry name" value="NAD(P)-bd_dom_sf"/>
</dbReference>
<dbReference type="Proteomes" id="UP000075398">
    <property type="component" value="Unassembled WGS sequence"/>
</dbReference>
<dbReference type="SUPFAM" id="SSF116726">
    <property type="entry name" value="TrkA C-terminal domain-like"/>
    <property type="match status" value="1"/>
</dbReference>
<name>A0A150IVP6_9EURY</name>
<dbReference type="InterPro" id="IPR003148">
    <property type="entry name" value="RCK_N"/>
</dbReference>
<dbReference type="PROSITE" id="PS51201">
    <property type="entry name" value="RCK_N"/>
    <property type="match status" value="1"/>
</dbReference>
<dbReference type="InterPro" id="IPR036721">
    <property type="entry name" value="RCK_C_sf"/>
</dbReference>
<organism evidence="5 6">
    <name type="scientific">Candidatus Methanofastidiosum methylothiophilum</name>
    <dbReference type="NCBI Taxonomy" id="1705564"/>
    <lineage>
        <taxon>Archaea</taxon>
        <taxon>Methanobacteriati</taxon>
        <taxon>Methanobacteriota</taxon>
        <taxon>Stenosarchaea group</taxon>
        <taxon>Candidatus Methanofastidiosia</taxon>
        <taxon>Candidatus Methanofastidiosales</taxon>
        <taxon>Candidatus Methanofastidiosaceae</taxon>
        <taxon>Candidatus Methanofastidiosum</taxon>
    </lineage>
</organism>
<dbReference type="Pfam" id="PF02080">
    <property type="entry name" value="TrkA_C"/>
    <property type="match status" value="1"/>
</dbReference>